<name>A0ABY0FEF4_9NEIS</name>
<dbReference type="InterPro" id="IPR000014">
    <property type="entry name" value="PAS"/>
</dbReference>
<feature type="domain" description="PAC" evidence="2">
    <location>
        <begin position="377"/>
        <end position="429"/>
    </location>
</feature>
<dbReference type="Gene3D" id="3.30.450.20">
    <property type="entry name" value="PAS domain"/>
    <property type="match status" value="3"/>
</dbReference>
<dbReference type="InterPro" id="IPR035965">
    <property type="entry name" value="PAS-like_dom_sf"/>
</dbReference>
<dbReference type="CDD" id="cd01948">
    <property type="entry name" value="EAL"/>
    <property type="match status" value="1"/>
</dbReference>
<evidence type="ECO:0000259" key="4">
    <source>
        <dbReference type="PROSITE" id="PS50887"/>
    </source>
</evidence>
<reference evidence="5 6" key="1">
    <citation type="submission" date="2018-10" db="EMBL/GenBank/DDBJ databases">
        <title>Draft genome of Fastidiocella sp. strain 375T, a bacterium isolated from a karstic cave dripping water.</title>
        <authorList>
            <person name="Coelho C."/>
            <person name="Verissimo A."/>
            <person name="Tiago I."/>
        </authorList>
    </citation>
    <scope>NUCLEOTIDE SEQUENCE [LARGE SCALE GENOMIC DNA]</scope>
    <source>
        <strain evidence="5 6">CAVE-375</strain>
    </source>
</reference>
<dbReference type="Pfam" id="PF08448">
    <property type="entry name" value="PAS_4"/>
    <property type="match status" value="1"/>
</dbReference>
<dbReference type="Proteomes" id="UP000290682">
    <property type="component" value="Unassembled WGS sequence"/>
</dbReference>
<dbReference type="PIRSF" id="PIRSF005925">
    <property type="entry name" value="Dos"/>
    <property type="match status" value="1"/>
</dbReference>
<evidence type="ECO:0000259" key="2">
    <source>
        <dbReference type="PROSITE" id="PS50113"/>
    </source>
</evidence>
<dbReference type="Pfam" id="PF13426">
    <property type="entry name" value="PAS_9"/>
    <property type="match status" value="1"/>
</dbReference>
<dbReference type="InterPro" id="IPR000700">
    <property type="entry name" value="PAS-assoc_C"/>
</dbReference>
<dbReference type="SMART" id="SM00086">
    <property type="entry name" value="PAC"/>
    <property type="match status" value="2"/>
</dbReference>
<dbReference type="PROSITE" id="PS50883">
    <property type="entry name" value="EAL"/>
    <property type="match status" value="1"/>
</dbReference>
<dbReference type="Gene3D" id="3.30.70.270">
    <property type="match status" value="1"/>
</dbReference>
<dbReference type="Pfam" id="PF00563">
    <property type="entry name" value="EAL"/>
    <property type="match status" value="1"/>
</dbReference>
<dbReference type="NCBIfam" id="TIGR00254">
    <property type="entry name" value="GGDEF"/>
    <property type="match status" value="1"/>
</dbReference>
<dbReference type="InterPro" id="IPR001610">
    <property type="entry name" value="PAC"/>
</dbReference>
<dbReference type="SMART" id="SM00267">
    <property type="entry name" value="GGDEF"/>
    <property type="match status" value="1"/>
</dbReference>
<sequence length="869" mass="96577">MGAAALSLLAIVLPDVGLNPQPVFEHHVTSLALNLAFTAAALIVAVLVEGFQRSEAVLQEFRARFESLLDHSPNIMTMQSLDGRFLMVNRAFAQLFGFSPNQVVGKTVDELLLSHEAGRVREHDAQVINCLEPRQYEEMFTVGGVPCVMLTTRFPLFDADGHLAGLGTIATDVSDTKAEEQARREAEEKYRALVEQSLVGIFILQDERLVYANPKLAEMLGYPVSELENLPIARLIGPFELEQLKRRDPRRVRNYGGKLLASCRAIRRDGSLVDVEMHSRRFEYCGRRATIGVVVDVSDRVSADAELQLAAKVFENSAEGILITDADANIIAVNLAFTRITGFTQDEALGRVSRMFRDWGSEQNIAMLHDLQTIGHWHGEMLDRKKNGERYPTELSISTVRDPQGLLTHFVGVFSDITARKQSEDRLQFLATHDPLTGLPNRAGLIARVDEAIFRAAAGAEGPALMFIDLDRFKLINDSFGHQAGDETLRETTARLIRVTEKRGFLARLGGDEFTLLVEGEHKQAMLASLAEEIIATLSQPLMIQTHEVFVTGSIGISVFPNDGTDAQTLLKNADVAMYRAKEAGKNTYQFFAADMNSQTFERLLMENGLRMALERDEFELHYQPLLDAQTHAIAAVEVLIRWRHPQLGLVPPNRFIPLAEETGLIRNIGHWVLASACRQLTAWDRAGLRVPRVAVNLSTRQFEHAALVQQVREALMSAELSADRLELEITESTLMKNPVEAVAFLYELKGLGVKLAIDDFGTGYSSLSYLMRFPLDTLKIDRSFVDGLPEDDDSLTIIEAILAMARKRGFEVVAEGVETEAQSGFLSRKGCSLLQGFLFCKPMPAADFERFARGWHGNAPVHEPLVLA</sequence>
<dbReference type="SUPFAM" id="SSF55073">
    <property type="entry name" value="Nucleotide cyclase"/>
    <property type="match status" value="1"/>
</dbReference>
<dbReference type="InterPro" id="IPR000160">
    <property type="entry name" value="GGDEF_dom"/>
</dbReference>
<feature type="domain" description="EAL" evidence="3">
    <location>
        <begin position="603"/>
        <end position="857"/>
    </location>
</feature>
<dbReference type="PANTHER" id="PTHR44757:SF2">
    <property type="entry name" value="BIOFILM ARCHITECTURE MAINTENANCE PROTEIN MBAA"/>
    <property type="match status" value="1"/>
</dbReference>
<dbReference type="EMBL" id="REGR01000010">
    <property type="protein sequence ID" value="RXZ43401.1"/>
    <property type="molecule type" value="Genomic_DNA"/>
</dbReference>
<dbReference type="PANTHER" id="PTHR44757">
    <property type="entry name" value="DIGUANYLATE CYCLASE DGCP"/>
    <property type="match status" value="1"/>
</dbReference>
<dbReference type="PROSITE" id="PS50113">
    <property type="entry name" value="PAC"/>
    <property type="match status" value="1"/>
</dbReference>
<organism evidence="5 6">
    <name type="scientific">Crenobacter cavernae</name>
    <dbReference type="NCBI Taxonomy" id="2290923"/>
    <lineage>
        <taxon>Bacteria</taxon>
        <taxon>Pseudomonadati</taxon>
        <taxon>Pseudomonadota</taxon>
        <taxon>Betaproteobacteria</taxon>
        <taxon>Neisseriales</taxon>
        <taxon>Neisseriaceae</taxon>
        <taxon>Crenobacter</taxon>
    </lineage>
</organism>
<feature type="domain" description="PAS" evidence="1">
    <location>
        <begin position="61"/>
        <end position="122"/>
    </location>
</feature>
<dbReference type="Pfam" id="PF00990">
    <property type="entry name" value="GGDEF"/>
    <property type="match status" value="1"/>
</dbReference>
<comment type="caution">
    <text evidence="5">The sequence shown here is derived from an EMBL/GenBank/DDBJ whole genome shotgun (WGS) entry which is preliminary data.</text>
</comment>
<dbReference type="PROSITE" id="PS50112">
    <property type="entry name" value="PAS"/>
    <property type="match status" value="2"/>
</dbReference>
<accession>A0ABY0FEF4</accession>
<dbReference type="PROSITE" id="PS50887">
    <property type="entry name" value="GGDEF"/>
    <property type="match status" value="1"/>
</dbReference>
<dbReference type="Pfam" id="PF13188">
    <property type="entry name" value="PAS_8"/>
    <property type="match status" value="1"/>
</dbReference>
<dbReference type="InterPro" id="IPR029787">
    <property type="entry name" value="Nucleotide_cyclase"/>
</dbReference>
<evidence type="ECO:0000259" key="3">
    <source>
        <dbReference type="PROSITE" id="PS50883"/>
    </source>
</evidence>
<dbReference type="InterPro" id="IPR013656">
    <property type="entry name" value="PAS_4"/>
</dbReference>
<dbReference type="SMART" id="SM00052">
    <property type="entry name" value="EAL"/>
    <property type="match status" value="1"/>
</dbReference>
<dbReference type="InterPro" id="IPR043128">
    <property type="entry name" value="Rev_trsase/Diguanyl_cyclase"/>
</dbReference>
<keyword evidence="6" id="KW-1185">Reference proteome</keyword>
<feature type="domain" description="GGDEF" evidence="4">
    <location>
        <begin position="461"/>
        <end position="594"/>
    </location>
</feature>
<gene>
    <name evidence="5" type="ORF">EBB06_10440</name>
</gene>
<dbReference type="Gene3D" id="3.20.20.450">
    <property type="entry name" value="EAL domain"/>
    <property type="match status" value="1"/>
</dbReference>
<dbReference type="CDD" id="cd01949">
    <property type="entry name" value="GGDEF"/>
    <property type="match status" value="1"/>
</dbReference>
<dbReference type="SUPFAM" id="SSF141868">
    <property type="entry name" value="EAL domain-like"/>
    <property type="match status" value="1"/>
</dbReference>
<dbReference type="InterPro" id="IPR001633">
    <property type="entry name" value="EAL_dom"/>
</dbReference>
<dbReference type="InterPro" id="IPR052155">
    <property type="entry name" value="Biofilm_reg_signaling"/>
</dbReference>
<dbReference type="InterPro" id="IPR035919">
    <property type="entry name" value="EAL_sf"/>
</dbReference>
<evidence type="ECO:0000259" key="1">
    <source>
        <dbReference type="PROSITE" id="PS50112"/>
    </source>
</evidence>
<protein>
    <submittedName>
        <fullName evidence="5">EAL domain-containing protein</fullName>
    </submittedName>
</protein>
<dbReference type="SMART" id="SM00091">
    <property type="entry name" value="PAS"/>
    <property type="match status" value="3"/>
</dbReference>
<dbReference type="InterPro" id="IPR012226">
    <property type="entry name" value="Diguanyl_cyclase/Pdiesterase"/>
</dbReference>
<proteinExistence type="predicted"/>
<evidence type="ECO:0000313" key="5">
    <source>
        <dbReference type="EMBL" id="RXZ43401.1"/>
    </source>
</evidence>
<evidence type="ECO:0000313" key="6">
    <source>
        <dbReference type="Proteomes" id="UP000290682"/>
    </source>
</evidence>
<dbReference type="NCBIfam" id="TIGR00229">
    <property type="entry name" value="sensory_box"/>
    <property type="match status" value="3"/>
</dbReference>
<feature type="domain" description="PAS" evidence="1">
    <location>
        <begin position="306"/>
        <end position="351"/>
    </location>
</feature>
<dbReference type="SUPFAM" id="SSF55785">
    <property type="entry name" value="PYP-like sensor domain (PAS domain)"/>
    <property type="match status" value="3"/>
</dbReference>
<dbReference type="CDD" id="cd00130">
    <property type="entry name" value="PAS"/>
    <property type="match status" value="3"/>
</dbReference>